<name>A0A6A6NFG4_HEVBR</name>
<keyword evidence="3" id="KW-1185">Reference proteome</keyword>
<evidence type="ECO:0000313" key="2">
    <source>
        <dbReference type="EMBL" id="KAF2323855.1"/>
    </source>
</evidence>
<evidence type="ECO:0000313" key="3">
    <source>
        <dbReference type="Proteomes" id="UP000467840"/>
    </source>
</evidence>
<comment type="caution">
    <text evidence="2">The sequence shown here is derived from an EMBL/GenBank/DDBJ whole genome shotgun (WGS) entry which is preliminary data.</text>
</comment>
<accession>A0A6A6NFG4</accession>
<feature type="region of interest" description="Disordered" evidence="1">
    <location>
        <begin position="94"/>
        <end position="137"/>
    </location>
</feature>
<sequence length="225" mass="25729">MYRIDWNGESGFEITHSEYRHIVDLSREKCTYRSWEIIGISCPHATCYLFHKKLKSEDYISKYYTKEYYLKSYAYTTQLVRAMRLGEDSENPEIDPLIITKQPSRPKKAKKKDKDEVPQVRISQHESQGSNVPNTINLPNTAKQVTASVGRVLILYQLQVEGNIGEDPKLLWVGVFQVLISEIWVPLESNGKGIDKLSSKRGGLTSRGPLRSMPQTKCGNKKGFD</sequence>
<protein>
    <recommendedName>
        <fullName evidence="4">Zinc finger PMZ-type domain-containing protein</fullName>
    </recommendedName>
</protein>
<gene>
    <name evidence="2" type="ORF">GH714_001574</name>
</gene>
<dbReference type="Proteomes" id="UP000467840">
    <property type="component" value="Chromosome 5"/>
</dbReference>
<dbReference type="EMBL" id="JAAGAX010000001">
    <property type="protein sequence ID" value="KAF2323855.1"/>
    <property type="molecule type" value="Genomic_DNA"/>
</dbReference>
<reference evidence="2 3" key="1">
    <citation type="journal article" date="2020" name="Mol. Plant">
        <title>The Chromosome-Based Rubber Tree Genome Provides New Insights into Spurge Genome Evolution and Rubber Biosynthesis.</title>
        <authorList>
            <person name="Liu J."/>
            <person name="Shi C."/>
            <person name="Shi C.C."/>
            <person name="Li W."/>
            <person name="Zhang Q.J."/>
            <person name="Zhang Y."/>
            <person name="Li K."/>
            <person name="Lu H.F."/>
            <person name="Shi C."/>
            <person name="Zhu S.T."/>
            <person name="Xiao Z.Y."/>
            <person name="Nan H."/>
            <person name="Yue Y."/>
            <person name="Zhu X.G."/>
            <person name="Wu Y."/>
            <person name="Hong X.N."/>
            <person name="Fan G.Y."/>
            <person name="Tong Y."/>
            <person name="Zhang D."/>
            <person name="Mao C.L."/>
            <person name="Liu Y.L."/>
            <person name="Hao S.J."/>
            <person name="Liu W.Q."/>
            <person name="Lv M.Q."/>
            <person name="Zhang H.B."/>
            <person name="Liu Y."/>
            <person name="Hu-Tang G.R."/>
            <person name="Wang J.P."/>
            <person name="Wang J.H."/>
            <person name="Sun Y.H."/>
            <person name="Ni S.B."/>
            <person name="Chen W.B."/>
            <person name="Zhang X.C."/>
            <person name="Jiao Y.N."/>
            <person name="Eichler E.E."/>
            <person name="Li G.H."/>
            <person name="Liu X."/>
            <person name="Gao L.Z."/>
        </authorList>
    </citation>
    <scope>NUCLEOTIDE SEQUENCE [LARGE SCALE GENOMIC DNA]</scope>
    <source>
        <strain evidence="3">cv. GT1</strain>
        <tissue evidence="2">Leaf</tissue>
    </source>
</reference>
<organism evidence="2 3">
    <name type="scientific">Hevea brasiliensis</name>
    <name type="common">Para rubber tree</name>
    <name type="synonym">Siphonia brasiliensis</name>
    <dbReference type="NCBI Taxonomy" id="3981"/>
    <lineage>
        <taxon>Eukaryota</taxon>
        <taxon>Viridiplantae</taxon>
        <taxon>Streptophyta</taxon>
        <taxon>Embryophyta</taxon>
        <taxon>Tracheophyta</taxon>
        <taxon>Spermatophyta</taxon>
        <taxon>Magnoliopsida</taxon>
        <taxon>eudicotyledons</taxon>
        <taxon>Gunneridae</taxon>
        <taxon>Pentapetalae</taxon>
        <taxon>rosids</taxon>
        <taxon>fabids</taxon>
        <taxon>Malpighiales</taxon>
        <taxon>Euphorbiaceae</taxon>
        <taxon>Crotonoideae</taxon>
        <taxon>Micrandreae</taxon>
        <taxon>Hevea</taxon>
    </lineage>
</organism>
<evidence type="ECO:0008006" key="4">
    <source>
        <dbReference type="Google" id="ProtNLM"/>
    </source>
</evidence>
<feature type="compositionally biased region" description="Polar residues" evidence="1">
    <location>
        <begin position="121"/>
        <end position="137"/>
    </location>
</feature>
<dbReference type="AlphaFoldDB" id="A0A6A6NFG4"/>
<evidence type="ECO:0000256" key="1">
    <source>
        <dbReference type="SAM" id="MobiDB-lite"/>
    </source>
</evidence>
<feature type="region of interest" description="Disordered" evidence="1">
    <location>
        <begin position="195"/>
        <end position="225"/>
    </location>
</feature>
<proteinExistence type="predicted"/>